<sequence>MLQVQRKDVVRNNRAILQAAGEIMRVDPEGVTIPAVAERAGLSAPTVYRYYPSTEALLGRYLTEVVSQVRDFSHDCNTPGTALFNDVLGEWGRVVEIYGPGLVQLRSRRGFLERLRSGDETMQVVREAWERPLRRVMKAHCIRDEHLENALFLFNMMFDPRELLDLNKQGLPMPSVLTLLQGAYVSALQGWQDDSSTG</sequence>
<dbReference type="SUPFAM" id="SSF46689">
    <property type="entry name" value="Homeodomain-like"/>
    <property type="match status" value="1"/>
</dbReference>
<dbReference type="Pfam" id="PF00440">
    <property type="entry name" value="TetR_N"/>
    <property type="match status" value="1"/>
</dbReference>
<dbReference type="InterPro" id="IPR001647">
    <property type="entry name" value="HTH_TetR"/>
</dbReference>
<dbReference type="Gene3D" id="1.10.357.10">
    <property type="entry name" value="Tetracycline Repressor, domain 2"/>
    <property type="match status" value="1"/>
</dbReference>
<evidence type="ECO:0000313" key="4">
    <source>
        <dbReference type="EMBL" id="SDT04388.1"/>
    </source>
</evidence>
<dbReference type="OrthoDB" id="3210012at2"/>
<dbReference type="Proteomes" id="UP000199700">
    <property type="component" value="Chromosome"/>
</dbReference>
<keyword evidence="5" id="KW-1185">Reference proteome</keyword>
<evidence type="ECO:0000256" key="2">
    <source>
        <dbReference type="PROSITE-ProRule" id="PRU00335"/>
    </source>
</evidence>
<dbReference type="PROSITE" id="PS50977">
    <property type="entry name" value="HTH_TETR_2"/>
    <property type="match status" value="1"/>
</dbReference>
<dbReference type="PANTHER" id="PTHR30055:SF209">
    <property type="entry name" value="POSSIBLE TRANSCRIPTIONAL REGULATORY PROTEIN (PROBABLY TETR-FAMILY)"/>
    <property type="match status" value="1"/>
</dbReference>
<dbReference type="RefSeq" id="WP_092107734.1">
    <property type="nucleotide sequence ID" value="NZ_LT629739.1"/>
</dbReference>
<reference evidence="4" key="1">
    <citation type="submission" date="2016-10" db="EMBL/GenBank/DDBJ databases">
        <authorList>
            <person name="Varghese N."/>
            <person name="Submissions S."/>
        </authorList>
    </citation>
    <scope>NUCLEOTIDE SEQUENCE [LARGE SCALE GENOMIC DNA]</scope>
    <source>
        <strain evidence="4">DSM 22082</strain>
    </source>
</reference>
<name>A0A1H1X523_BRESA</name>
<feature type="DNA-binding region" description="H-T-H motif" evidence="2">
    <location>
        <begin position="32"/>
        <end position="51"/>
    </location>
</feature>
<evidence type="ECO:0000313" key="5">
    <source>
        <dbReference type="Proteomes" id="UP000199700"/>
    </source>
</evidence>
<dbReference type="PANTHER" id="PTHR30055">
    <property type="entry name" value="HTH-TYPE TRANSCRIPTIONAL REGULATOR RUTR"/>
    <property type="match status" value="1"/>
</dbReference>
<protein>
    <submittedName>
        <fullName evidence="4">DNA-binding transcriptional regulator, AcrR family</fullName>
    </submittedName>
</protein>
<evidence type="ECO:0000259" key="3">
    <source>
        <dbReference type="PROSITE" id="PS50977"/>
    </source>
</evidence>
<feature type="domain" description="HTH tetR-type" evidence="3">
    <location>
        <begin position="10"/>
        <end position="69"/>
    </location>
</feature>
<evidence type="ECO:0000256" key="1">
    <source>
        <dbReference type="ARBA" id="ARBA00023125"/>
    </source>
</evidence>
<dbReference type="GO" id="GO:0000976">
    <property type="term" value="F:transcription cis-regulatory region binding"/>
    <property type="evidence" value="ECO:0007669"/>
    <property type="project" value="TreeGrafter"/>
</dbReference>
<dbReference type="InterPro" id="IPR009057">
    <property type="entry name" value="Homeodomain-like_sf"/>
</dbReference>
<organism evidence="4 5">
    <name type="scientific">Brevibacterium sandarakinum</name>
    <dbReference type="NCBI Taxonomy" id="629680"/>
    <lineage>
        <taxon>Bacteria</taxon>
        <taxon>Bacillati</taxon>
        <taxon>Actinomycetota</taxon>
        <taxon>Actinomycetes</taxon>
        <taxon>Micrococcales</taxon>
        <taxon>Brevibacteriaceae</taxon>
        <taxon>Brevibacterium</taxon>
    </lineage>
</organism>
<accession>A0A1H1X523</accession>
<dbReference type="AlphaFoldDB" id="A0A1H1X523"/>
<dbReference type="EMBL" id="LT629739">
    <property type="protein sequence ID" value="SDT04388.1"/>
    <property type="molecule type" value="Genomic_DNA"/>
</dbReference>
<proteinExistence type="predicted"/>
<gene>
    <name evidence="4" type="ORF">SAMN04489751_3595</name>
</gene>
<dbReference type="InterPro" id="IPR050109">
    <property type="entry name" value="HTH-type_TetR-like_transc_reg"/>
</dbReference>
<dbReference type="GO" id="GO:0003700">
    <property type="term" value="F:DNA-binding transcription factor activity"/>
    <property type="evidence" value="ECO:0007669"/>
    <property type="project" value="TreeGrafter"/>
</dbReference>
<keyword evidence="1 2" id="KW-0238">DNA-binding</keyword>